<dbReference type="InterPro" id="IPR021109">
    <property type="entry name" value="Peptidase_aspartic_dom_sf"/>
</dbReference>
<keyword evidence="2" id="KW-1185">Reference proteome</keyword>
<organism evidence="1 2">
    <name type="scientific">Granulicella aggregans</name>
    <dbReference type="NCBI Taxonomy" id="474949"/>
    <lineage>
        <taxon>Bacteria</taxon>
        <taxon>Pseudomonadati</taxon>
        <taxon>Acidobacteriota</taxon>
        <taxon>Terriglobia</taxon>
        <taxon>Terriglobales</taxon>
        <taxon>Acidobacteriaceae</taxon>
        <taxon>Granulicella</taxon>
    </lineage>
</organism>
<dbReference type="Proteomes" id="UP000540989">
    <property type="component" value="Unassembled WGS sequence"/>
</dbReference>
<evidence type="ECO:0008006" key="3">
    <source>
        <dbReference type="Google" id="ProtNLM"/>
    </source>
</evidence>
<sequence length="184" mass="20915">MQMFAVEIDSKRNEITFFEGTHFRYQGKGESLPLFLHTNGNGIDVDAKVDGIKGRFLVDSGNQFGTFLSSVFVAQNHLVPKLNARYRGYNGRGFGGDSPQAWYVRLHRFQVGKLKIKGPISRLQTANDSFNDKLTGNIGQDILNRFIVTVDCKHAVMSRKNFVMEQARKLQSHRNARRLRPRIG</sequence>
<reference evidence="1 2" key="1">
    <citation type="submission" date="2020-08" db="EMBL/GenBank/DDBJ databases">
        <title>Genomic Encyclopedia of Type Strains, Phase IV (KMG-V): Genome sequencing to study the core and pangenomes of soil and plant-associated prokaryotes.</title>
        <authorList>
            <person name="Whitman W."/>
        </authorList>
    </citation>
    <scope>NUCLEOTIDE SEQUENCE [LARGE SCALE GENOMIC DNA]</scope>
    <source>
        <strain evidence="1 2">M8UP14</strain>
    </source>
</reference>
<dbReference type="RefSeq" id="WP_184223549.1">
    <property type="nucleotide sequence ID" value="NZ_JACHIP010000023.1"/>
</dbReference>
<gene>
    <name evidence="1" type="ORF">HDF16_005674</name>
</gene>
<proteinExistence type="predicted"/>
<comment type="caution">
    <text evidence="1">The sequence shown here is derived from an EMBL/GenBank/DDBJ whole genome shotgun (WGS) entry which is preliminary data.</text>
</comment>
<dbReference type="EMBL" id="JACHIP010000023">
    <property type="protein sequence ID" value="MBB5060938.1"/>
    <property type="molecule type" value="Genomic_DNA"/>
</dbReference>
<dbReference type="Gene3D" id="2.40.70.10">
    <property type="entry name" value="Acid Proteases"/>
    <property type="match status" value="1"/>
</dbReference>
<evidence type="ECO:0000313" key="2">
    <source>
        <dbReference type="Proteomes" id="UP000540989"/>
    </source>
</evidence>
<dbReference type="AlphaFoldDB" id="A0A7W7ZJB6"/>
<name>A0A7W7ZJB6_9BACT</name>
<accession>A0A7W7ZJB6</accession>
<protein>
    <recommendedName>
        <fullName evidence="3">Aspartyl protease</fullName>
    </recommendedName>
</protein>
<evidence type="ECO:0000313" key="1">
    <source>
        <dbReference type="EMBL" id="MBB5060938.1"/>
    </source>
</evidence>